<dbReference type="OrthoDB" id="20844at2759"/>
<dbReference type="VEuPathDB" id="FungiDB:PV09_02438"/>
<dbReference type="HOGENOM" id="CLU_030892_0_0_1"/>
<dbReference type="InterPro" id="IPR007149">
    <property type="entry name" value="Leo1"/>
</dbReference>
<evidence type="ECO:0000256" key="1">
    <source>
        <dbReference type="SAM" id="MobiDB-lite"/>
    </source>
</evidence>
<dbReference type="GO" id="GO:0032968">
    <property type="term" value="P:positive regulation of transcription elongation by RNA polymerase II"/>
    <property type="evidence" value="ECO:0007669"/>
    <property type="project" value="TreeGrafter"/>
</dbReference>
<dbReference type="RefSeq" id="XP_016216614.1">
    <property type="nucleotide sequence ID" value="XM_016355478.1"/>
</dbReference>
<dbReference type="Proteomes" id="UP000053259">
    <property type="component" value="Unassembled WGS sequence"/>
</dbReference>
<dbReference type="STRING" id="253628.A0A0D2AJH6"/>
<evidence type="ECO:0000313" key="2">
    <source>
        <dbReference type="EMBL" id="KIW06745.1"/>
    </source>
</evidence>
<organism evidence="2 3">
    <name type="scientific">Verruconis gallopava</name>
    <dbReference type="NCBI Taxonomy" id="253628"/>
    <lineage>
        <taxon>Eukaryota</taxon>
        <taxon>Fungi</taxon>
        <taxon>Dikarya</taxon>
        <taxon>Ascomycota</taxon>
        <taxon>Pezizomycotina</taxon>
        <taxon>Dothideomycetes</taxon>
        <taxon>Pleosporomycetidae</taxon>
        <taxon>Venturiales</taxon>
        <taxon>Sympoventuriaceae</taxon>
        <taxon>Verruconis</taxon>
    </lineage>
</organism>
<feature type="compositionally biased region" description="Basic and acidic residues" evidence="1">
    <location>
        <begin position="52"/>
        <end position="61"/>
    </location>
</feature>
<dbReference type="InParanoid" id="A0A0D2AJH6"/>
<gene>
    <name evidence="2" type="ORF">PV09_02438</name>
</gene>
<feature type="compositionally biased region" description="Acidic residues" evidence="1">
    <location>
        <begin position="13"/>
        <end position="33"/>
    </location>
</feature>
<sequence>MSSASEDERNGDADQDLNEDMDDLFDDGIDDEAETRAQRRQLDDEELDSGDDEGRYDRAPADEDENDGGDVEQVMQDVNIMEVDLARHPVPEPSDGEGYLLKIPEFLSIDPVNFSLEGFTPPTTDHHSTSASSNFSAYKTAQTTIRWRHSPSNPAELQSNARILRWSDGSLTLQLASDPTVQYEISHRALAPPQHNPTKPTPLSKPGQSIKPWSEKQEQFTYLASASQEAFIVRTTNKITAALQVNTVGDNEDEALERLQRKMAAARAANHVVVNLSTNMEDPELQRKKAEQAERDMLRAQRRLEAQQLREREKSGRGYGRSGGRAGGLSVADLEGDGGGSRRNAKRAPRRRRNNDEYSDEEEQFGSGYRGSRDEYNEEDDFIARSDEEEDAEGDDEIDDLDAMIERREQEQQRERAERTGTPKRDRDTDEDADAEADEDEDTRESPVSRQKRRRLVVDDDDDE</sequence>
<feature type="compositionally biased region" description="Basic residues" evidence="1">
    <location>
        <begin position="343"/>
        <end position="353"/>
    </location>
</feature>
<evidence type="ECO:0008006" key="4">
    <source>
        <dbReference type="Google" id="ProtNLM"/>
    </source>
</evidence>
<feature type="compositionally biased region" description="Basic and acidic residues" evidence="1">
    <location>
        <begin position="1"/>
        <end position="12"/>
    </location>
</feature>
<feature type="compositionally biased region" description="Basic and acidic residues" evidence="1">
    <location>
        <begin position="307"/>
        <end position="316"/>
    </location>
</feature>
<feature type="compositionally biased region" description="Basic and acidic residues" evidence="1">
    <location>
        <begin position="404"/>
        <end position="428"/>
    </location>
</feature>
<feature type="region of interest" description="Disordered" evidence="1">
    <location>
        <begin position="1"/>
        <end position="70"/>
    </location>
</feature>
<accession>A0A0D2AJH6</accession>
<dbReference type="Pfam" id="PF04004">
    <property type="entry name" value="Leo1"/>
    <property type="match status" value="1"/>
</dbReference>
<dbReference type="PANTHER" id="PTHR23146">
    <property type="entry name" value="LEO1 PROTEIN"/>
    <property type="match status" value="1"/>
</dbReference>
<feature type="compositionally biased region" description="Acidic residues" evidence="1">
    <location>
        <begin position="376"/>
        <end position="403"/>
    </location>
</feature>
<name>A0A0D2AJH6_9PEZI</name>
<feature type="compositionally biased region" description="Acidic residues" evidence="1">
    <location>
        <begin position="429"/>
        <end position="443"/>
    </location>
</feature>
<dbReference type="GO" id="GO:1990269">
    <property type="term" value="F:RNA polymerase II C-terminal domain phosphoserine binding"/>
    <property type="evidence" value="ECO:0007669"/>
    <property type="project" value="TreeGrafter"/>
</dbReference>
<feature type="region of interest" description="Disordered" evidence="1">
    <location>
        <begin position="189"/>
        <end position="210"/>
    </location>
</feature>
<dbReference type="EMBL" id="KN847534">
    <property type="protein sequence ID" value="KIW06745.1"/>
    <property type="molecule type" value="Genomic_DNA"/>
</dbReference>
<feature type="compositionally biased region" description="Gly residues" evidence="1">
    <location>
        <begin position="317"/>
        <end position="327"/>
    </location>
</feature>
<proteinExistence type="predicted"/>
<feature type="region of interest" description="Disordered" evidence="1">
    <location>
        <begin position="307"/>
        <end position="464"/>
    </location>
</feature>
<dbReference type="FunCoup" id="A0A0D2AJH6">
    <property type="interactions" value="134"/>
</dbReference>
<dbReference type="GO" id="GO:0016593">
    <property type="term" value="C:Cdc73/Paf1 complex"/>
    <property type="evidence" value="ECO:0007669"/>
    <property type="project" value="InterPro"/>
</dbReference>
<dbReference type="PANTHER" id="PTHR23146:SF0">
    <property type="entry name" value="RNA POLYMERASE-ASSOCIATED PROTEIN LEO1"/>
    <property type="match status" value="1"/>
</dbReference>
<dbReference type="GeneID" id="27310411"/>
<keyword evidence="3" id="KW-1185">Reference proteome</keyword>
<dbReference type="GO" id="GO:0006368">
    <property type="term" value="P:transcription elongation by RNA polymerase II"/>
    <property type="evidence" value="ECO:0007669"/>
    <property type="project" value="InterPro"/>
</dbReference>
<dbReference type="AlphaFoldDB" id="A0A0D2AJH6"/>
<protein>
    <recommendedName>
        <fullName evidence="4">Leo1-like protein</fullName>
    </recommendedName>
</protein>
<reference evidence="2 3" key="1">
    <citation type="submission" date="2015-01" db="EMBL/GenBank/DDBJ databases">
        <title>The Genome Sequence of Ochroconis gallopava CBS43764.</title>
        <authorList>
            <consortium name="The Broad Institute Genomics Platform"/>
            <person name="Cuomo C."/>
            <person name="de Hoog S."/>
            <person name="Gorbushina A."/>
            <person name="Stielow B."/>
            <person name="Teixiera M."/>
            <person name="Abouelleil A."/>
            <person name="Chapman S.B."/>
            <person name="Priest M."/>
            <person name="Young S.K."/>
            <person name="Wortman J."/>
            <person name="Nusbaum C."/>
            <person name="Birren B."/>
        </authorList>
    </citation>
    <scope>NUCLEOTIDE SEQUENCE [LARGE SCALE GENOMIC DNA]</scope>
    <source>
        <strain evidence="2 3">CBS 43764</strain>
    </source>
</reference>
<evidence type="ECO:0000313" key="3">
    <source>
        <dbReference type="Proteomes" id="UP000053259"/>
    </source>
</evidence>